<dbReference type="Gene3D" id="3.30.9.10">
    <property type="entry name" value="D-Amino Acid Oxidase, subunit A, domain 2"/>
    <property type="match status" value="1"/>
</dbReference>
<dbReference type="PANTHER" id="PTHR13847:SF287">
    <property type="entry name" value="FAD-DEPENDENT OXIDOREDUCTASE DOMAIN-CONTAINING PROTEIN 1"/>
    <property type="match status" value="1"/>
</dbReference>
<keyword evidence="5" id="KW-1185">Reference proteome</keyword>
<geneLocation type="plasmid" evidence="3">
    <name>1</name>
</geneLocation>
<dbReference type="EC" id="1.-.-.-" evidence="4"/>
<evidence type="ECO:0000313" key="4">
    <source>
        <dbReference type="EMBL" id="MDX5895247.1"/>
    </source>
</evidence>
<dbReference type="GO" id="GO:0005737">
    <property type="term" value="C:cytoplasm"/>
    <property type="evidence" value="ECO:0007669"/>
    <property type="project" value="TreeGrafter"/>
</dbReference>
<dbReference type="SUPFAM" id="SSF51905">
    <property type="entry name" value="FAD/NAD(P)-binding domain"/>
    <property type="match status" value="1"/>
</dbReference>
<name>A0A023X833_RUBRA</name>
<dbReference type="PANTHER" id="PTHR13847">
    <property type="entry name" value="SARCOSINE DEHYDROGENASE-RELATED"/>
    <property type="match status" value="1"/>
</dbReference>
<dbReference type="OrthoDB" id="9805852at2"/>
<dbReference type="Gene3D" id="3.50.50.60">
    <property type="entry name" value="FAD/NAD(P)-binding domain"/>
    <property type="match status" value="1"/>
</dbReference>
<evidence type="ECO:0000313" key="5">
    <source>
        <dbReference type="Proteomes" id="UP000025229"/>
    </source>
</evidence>
<gene>
    <name evidence="3" type="ORF">RradSPS_2927</name>
    <name evidence="4" type="ORF">SIL72_14560</name>
</gene>
<dbReference type="Proteomes" id="UP000025229">
    <property type="component" value="Plasmid 1"/>
</dbReference>
<dbReference type="GO" id="GO:0016491">
    <property type="term" value="F:oxidoreductase activity"/>
    <property type="evidence" value="ECO:0007669"/>
    <property type="project" value="UniProtKB-KW"/>
</dbReference>
<dbReference type="eggNOG" id="COG0665">
    <property type="taxonomic scope" value="Bacteria"/>
</dbReference>
<keyword evidence="1 4" id="KW-0560">Oxidoreductase</keyword>
<proteinExistence type="predicted"/>
<dbReference type="InterPro" id="IPR006076">
    <property type="entry name" value="FAD-dep_OxRdtase"/>
</dbReference>
<evidence type="ECO:0000259" key="2">
    <source>
        <dbReference type="Pfam" id="PF01266"/>
    </source>
</evidence>
<sequence>MSGTVSGRSVYDVAVVGGGNLGLWTAYRLARRSGLRVAVCERGWAGAGATIRSAGVVRQQGGSETAAKLGKLSRELYLKLGERLGLDSGFRDTGYYIVAETERERESFLRLVEVRREAGVENEWVGVEEGRRRFPELNWERFLGATYTPDDGYVHPPVAARNATFAVHLEETVDLFEMCEVREISERAGGYRLRTSRGDVEAERVVDAGGPRGAREVAALVGLDVPVHAVRHEIVTFPKLGAGMRHPFPLFFNVGKGYYVRPEERGALVGMSNALDEADPSGLYQIAFDWDYYERVRPDWEDAFPALRGLPVSRAWAASIDYTPDHLPIIDEPREGFYVLAAGGHGMMWGPALGEKMADLVLDGAARDLPREDIELGRFGREKDPDRVEDMIALPFPKR</sequence>
<organism evidence="3 5">
    <name type="scientific">Rubrobacter radiotolerans</name>
    <name type="common">Arthrobacter radiotolerans</name>
    <dbReference type="NCBI Taxonomy" id="42256"/>
    <lineage>
        <taxon>Bacteria</taxon>
        <taxon>Bacillati</taxon>
        <taxon>Actinomycetota</taxon>
        <taxon>Rubrobacteria</taxon>
        <taxon>Rubrobacterales</taxon>
        <taxon>Rubrobacteraceae</taxon>
        <taxon>Rubrobacter</taxon>
    </lineage>
</organism>
<feature type="domain" description="FAD dependent oxidoreductase" evidence="2">
    <location>
        <begin position="12"/>
        <end position="360"/>
    </location>
</feature>
<dbReference type="InterPro" id="IPR036188">
    <property type="entry name" value="FAD/NAD-bd_sf"/>
</dbReference>
<dbReference type="HOGENOM" id="CLU_007884_4_1_11"/>
<dbReference type="Pfam" id="PF01266">
    <property type="entry name" value="DAO"/>
    <property type="match status" value="1"/>
</dbReference>
<dbReference type="AlphaFoldDB" id="A0A023X833"/>
<dbReference type="RefSeq" id="WP_084264150.1">
    <property type="nucleotide sequence ID" value="NZ_CP007515.1"/>
</dbReference>
<accession>A0A023X833</accession>
<reference evidence="3 5" key="1">
    <citation type="submission" date="2014-03" db="EMBL/GenBank/DDBJ databases">
        <title>Complete genome sequence of the Radio-Resistant Rubrobacter radiotolerans RSPS-4.</title>
        <authorList>
            <person name="Egas C.C."/>
            <person name="Barroso C.C."/>
            <person name="Froufe H.J.C."/>
            <person name="Pacheco J.J."/>
            <person name="Albuquerque L.L."/>
            <person name="da Costa M.M.S."/>
        </authorList>
    </citation>
    <scope>NUCLEOTIDE SEQUENCE [LARGE SCALE GENOMIC DNA]</scope>
    <source>
        <strain evidence="3 5">RSPS-4</strain>
        <plasmid evidence="3 5">1</plasmid>
    </source>
</reference>
<reference evidence="4" key="2">
    <citation type="submission" date="2023-11" db="EMBL/GenBank/DDBJ databases">
        <title>MicrobeMod: A computational toolkit for identifying prokaryotic methylation and restriction-modification with nanopore sequencing.</title>
        <authorList>
            <person name="Crits-Christoph A."/>
            <person name="Kang S.C."/>
            <person name="Lee H."/>
            <person name="Ostrov N."/>
        </authorList>
    </citation>
    <scope>NUCLEOTIDE SEQUENCE</scope>
    <source>
        <strain evidence="4">ATCC 51242</strain>
    </source>
</reference>
<dbReference type="Proteomes" id="UP001281130">
    <property type="component" value="Unassembled WGS sequence"/>
</dbReference>
<dbReference type="KEGG" id="rrd:RradSPS_2927"/>
<keyword evidence="3" id="KW-0614">Plasmid</keyword>
<evidence type="ECO:0000313" key="3">
    <source>
        <dbReference type="EMBL" id="AHY48210.1"/>
    </source>
</evidence>
<dbReference type="EMBL" id="JAWXXX010000002">
    <property type="protein sequence ID" value="MDX5895247.1"/>
    <property type="molecule type" value="Genomic_DNA"/>
</dbReference>
<protein>
    <submittedName>
        <fullName evidence="4">FAD-binding oxidoreductase</fullName>
        <ecNumber evidence="4">1.-.-.-</ecNumber>
    </submittedName>
    <submittedName>
        <fullName evidence="3">Glycine/D-amino acid oxidases (Deaminating)</fullName>
    </submittedName>
</protein>
<evidence type="ECO:0000256" key="1">
    <source>
        <dbReference type="ARBA" id="ARBA00023002"/>
    </source>
</evidence>
<dbReference type="EMBL" id="CP007515">
    <property type="protein sequence ID" value="AHY48210.1"/>
    <property type="molecule type" value="Genomic_DNA"/>
</dbReference>